<gene>
    <name evidence="2" type="primary">yedE_2</name>
    <name evidence="2" type="ORF">NCTC8261_02989</name>
</gene>
<sequence>MHQPKLGLAMLFGVGFGLLIERAANLLYLGLSRSVDLRTRPYGESDYFRHGGQRHWYFQLRAVGRCT</sequence>
<dbReference type="Proteomes" id="UP000254712">
    <property type="component" value="Unassembled WGS sequence"/>
</dbReference>
<accession>A0A379WRH2</accession>
<reference evidence="2 3" key="1">
    <citation type="submission" date="2018-06" db="EMBL/GenBank/DDBJ databases">
        <authorList>
            <consortium name="Pathogen Informatics"/>
            <person name="Doyle S."/>
        </authorList>
    </citation>
    <scope>NUCLEOTIDE SEQUENCE [LARGE SCALE GENOMIC DNA]</scope>
    <source>
        <strain evidence="2 3">NCTC8261</strain>
    </source>
</reference>
<feature type="transmembrane region" description="Helical" evidence="1">
    <location>
        <begin position="6"/>
        <end position="31"/>
    </location>
</feature>
<evidence type="ECO:0000313" key="2">
    <source>
        <dbReference type="EMBL" id="SUH36717.1"/>
    </source>
</evidence>
<keyword evidence="1" id="KW-0812">Transmembrane</keyword>
<name>A0A379WRH2_SALET</name>
<keyword evidence="1" id="KW-1133">Transmembrane helix</keyword>
<protein>
    <submittedName>
        <fullName evidence="2">Inner membrane protein</fullName>
    </submittedName>
</protein>
<proteinExistence type="predicted"/>
<organism evidence="2 3">
    <name type="scientific">Salmonella enterica I</name>
    <dbReference type="NCBI Taxonomy" id="59201"/>
    <lineage>
        <taxon>Bacteria</taxon>
        <taxon>Pseudomonadati</taxon>
        <taxon>Pseudomonadota</taxon>
        <taxon>Gammaproteobacteria</taxon>
        <taxon>Enterobacterales</taxon>
        <taxon>Enterobacteriaceae</taxon>
        <taxon>Salmonella</taxon>
    </lineage>
</organism>
<dbReference type="EMBL" id="UGXT01000002">
    <property type="protein sequence ID" value="SUH36717.1"/>
    <property type="molecule type" value="Genomic_DNA"/>
</dbReference>
<keyword evidence="1" id="KW-0472">Membrane</keyword>
<dbReference type="AlphaFoldDB" id="A0A379WRH2"/>
<evidence type="ECO:0000313" key="3">
    <source>
        <dbReference type="Proteomes" id="UP000254712"/>
    </source>
</evidence>
<evidence type="ECO:0000256" key="1">
    <source>
        <dbReference type="SAM" id="Phobius"/>
    </source>
</evidence>